<name>A7AWK6_BABBO</name>
<feature type="compositionally biased region" description="Polar residues" evidence="1">
    <location>
        <begin position="164"/>
        <end position="180"/>
    </location>
</feature>
<dbReference type="OMA" id="FNCLARS"/>
<keyword evidence="3" id="KW-0269">Exonuclease</keyword>
<dbReference type="EMBL" id="AAXT01000005">
    <property type="protein sequence ID" value="EDO05434.1"/>
    <property type="molecule type" value="Genomic_DNA"/>
</dbReference>
<dbReference type="PANTHER" id="PTHR12121">
    <property type="entry name" value="CARBON CATABOLITE REPRESSOR PROTEIN 4"/>
    <property type="match status" value="1"/>
</dbReference>
<dbReference type="Proteomes" id="UP000002173">
    <property type="component" value="Unassembled WGS sequence"/>
</dbReference>
<proteinExistence type="predicted"/>
<dbReference type="InParanoid" id="A7AWK6"/>
<feature type="region of interest" description="Disordered" evidence="1">
    <location>
        <begin position="164"/>
        <end position="190"/>
    </location>
</feature>
<evidence type="ECO:0000313" key="4">
    <source>
        <dbReference type="Proteomes" id="UP000002173"/>
    </source>
</evidence>
<dbReference type="RefSeq" id="XP_001609002.1">
    <property type="nucleotide sequence ID" value="XM_001608952.1"/>
</dbReference>
<keyword evidence="4" id="KW-1185">Reference proteome</keyword>
<dbReference type="PANTHER" id="PTHR12121:SF34">
    <property type="entry name" value="PROTEIN ANGEL"/>
    <property type="match status" value="1"/>
</dbReference>
<dbReference type="Pfam" id="PF03372">
    <property type="entry name" value="Exo_endo_phos"/>
    <property type="match status" value="1"/>
</dbReference>
<dbReference type="KEGG" id="bbo:BBOV_I003520"/>
<dbReference type="GO" id="GO:0000175">
    <property type="term" value="F:3'-5'-RNA exonuclease activity"/>
    <property type="evidence" value="ECO:0007669"/>
    <property type="project" value="TreeGrafter"/>
</dbReference>
<feature type="domain" description="Endonuclease/exonuclease/phosphatase" evidence="2">
    <location>
        <begin position="208"/>
        <end position="420"/>
    </location>
</feature>
<evidence type="ECO:0000313" key="3">
    <source>
        <dbReference type="EMBL" id="EDO05434.1"/>
    </source>
</evidence>
<dbReference type="GO" id="GO:0004519">
    <property type="term" value="F:endonuclease activity"/>
    <property type="evidence" value="ECO:0007669"/>
    <property type="project" value="UniProtKB-KW"/>
</dbReference>
<dbReference type="SUPFAM" id="SSF56219">
    <property type="entry name" value="DNase I-like"/>
    <property type="match status" value="1"/>
</dbReference>
<comment type="caution">
    <text evidence="3">The sequence shown here is derived from an EMBL/GenBank/DDBJ whole genome shotgun (WGS) entry which is preliminary data.</text>
</comment>
<evidence type="ECO:0000256" key="1">
    <source>
        <dbReference type="SAM" id="MobiDB-lite"/>
    </source>
</evidence>
<gene>
    <name evidence="3" type="ORF">BBOV_I003520</name>
</gene>
<dbReference type="Gene3D" id="3.60.10.10">
    <property type="entry name" value="Endonuclease/exonuclease/phosphatase"/>
    <property type="match status" value="1"/>
</dbReference>
<accession>A7AWK6</accession>
<keyword evidence="3" id="KW-0378">Hydrolase</keyword>
<reference evidence="4" key="3">
    <citation type="journal article" date="2021" name="Int. J. Parasitol.">
        <title>Comparative analysis of gene expression between Babesia bovis blood stages and kinetes allowed by improved genome annotation.</title>
        <authorList>
            <person name="Ueti M.W."/>
            <person name="Johnson W.C."/>
            <person name="Kappmeyer L.S."/>
            <person name="Herndon D.R."/>
            <person name="Mousel M.R."/>
            <person name="Reif K.E."/>
            <person name="Taus N.S."/>
            <person name="Ifeonu O.O."/>
            <person name="Silva J.C."/>
            <person name="Suarez C.E."/>
            <person name="Brayton K.A."/>
        </authorList>
    </citation>
    <scope>NUCLEOTIDE SEQUENCE [LARGE SCALE GENOMIC DNA]</scope>
</reference>
<sequence length="630" mass="71993">MIQEPVLPLYSLFIRRPYRCLWATSKESIVPYHSSDILSGNKTGESRRFGIYRRYLKTTDKGQFKRQWVAIKNRTPVGLMATNGIHPGVVGTGPMSNNLLDLGSLSNAKMAYGLDMEQHAARKEPEKTEDTSVVRTRSIALSPVCIAKVANMDQLARDMGDLSVQRSSGLNTPKASSDTDSLVKRKWSTERQHQPREQKFKFEPVVVMSFNCLARSLVDNKYVNNDRDVMSWNSRKFAILDVLQQSEADVVCLQEVDEEEYKNFFLTEFLALGYGSYFKKKKTPKLDGVCVLYNEDRFELLYHKDVEFAVHDADYDRLQVAVVLALMDMRTKVVGQEDNEVRDIYIIANTHLLFNKNRGDVKFAQLCALLSAIKEVESLCLERLENTSDNPKPAIIMCGDFNFTPQSLMYHFLSQGYVVLRNCDVKMMSGQYLMFDTTYKTEQVGHGQSGITVGDFEGNYIPDIYGTADCSEWVESLRHNNSMVNFTKMPEWMEKDPNRRRLICNYLQVLSEHDTCSRSDAGSAHENEEGTPGYRVSNESDLLFCPFKFTSAYSVYDPGQNRSNEPAFTAFHGWQRGCVDYIWYTCDEVDVESIYELPAYTDVTENGNLPNKAWPSSDHFSLVSQFKRRS</sequence>
<organism evidence="3 4">
    <name type="scientific">Babesia bovis</name>
    <dbReference type="NCBI Taxonomy" id="5865"/>
    <lineage>
        <taxon>Eukaryota</taxon>
        <taxon>Sar</taxon>
        <taxon>Alveolata</taxon>
        <taxon>Apicomplexa</taxon>
        <taxon>Aconoidasida</taxon>
        <taxon>Piroplasmida</taxon>
        <taxon>Babesiidae</taxon>
        <taxon>Babesia</taxon>
    </lineage>
</organism>
<dbReference type="FunCoup" id="A7AWK6">
    <property type="interactions" value="1"/>
</dbReference>
<feature type="compositionally biased region" description="Basic and acidic residues" evidence="1">
    <location>
        <begin position="181"/>
        <end position="190"/>
    </location>
</feature>
<reference evidence="4" key="2">
    <citation type="journal article" date="2020" name="Data Brief">
        <title>Transcriptome dataset of Babesia bovis life stages within vertebrate and invertebrate hosts.</title>
        <authorList>
            <person name="Ueti M.W."/>
            <person name="Johnson W.C."/>
            <person name="Kappmeyer L.S."/>
            <person name="Herndon D.R."/>
            <person name="Mousel M.R."/>
            <person name="Reif K.E."/>
            <person name="Taus N.S."/>
            <person name="Ifeonu O.O."/>
            <person name="Silva J.C."/>
            <person name="Suarez C.E."/>
            <person name="Brayton K.A."/>
        </authorList>
    </citation>
    <scope>NUCLEOTIDE SEQUENCE [LARGE SCALE GENOMIC DNA]</scope>
</reference>
<dbReference type="InterPro" id="IPR050410">
    <property type="entry name" value="CCR4/nocturin_mRNA_transcr"/>
</dbReference>
<dbReference type="eggNOG" id="KOG2338">
    <property type="taxonomic scope" value="Eukaryota"/>
</dbReference>
<keyword evidence="3" id="KW-0255">Endonuclease</keyword>
<dbReference type="GeneID" id="5477218"/>
<dbReference type="AlphaFoldDB" id="A7AWK6"/>
<evidence type="ECO:0000259" key="2">
    <source>
        <dbReference type="Pfam" id="PF03372"/>
    </source>
</evidence>
<reference evidence="3 4" key="1">
    <citation type="journal article" date="2007" name="PLoS Pathog.">
        <title>Genome sequence of Babesia bovis and comparative analysis of apicomplexan hemoprotozoa.</title>
        <authorList>
            <person name="Brayton K.A."/>
            <person name="Lau A.O.T."/>
            <person name="Herndon D.R."/>
            <person name="Hannick L."/>
            <person name="Kappmeyer L.S."/>
            <person name="Berens S.J."/>
            <person name="Bidwell S.L."/>
            <person name="Brown W.C."/>
            <person name="Crabtree J."/>
            <person name="Fadrosh D."/>
            <person name="Feldblum T."/>
            <person name="Forberger H.A."/>
            <person name="Haas B.J."/>
            <person name="Howell J.M."/>
            <person name="Khouri H."/>
            <person name="Koo H."/>
            <person name="Mann D.J."/>
            <person name="Norimine J."/>
            <person name="Paulsen I.T."/>
            <person name="Radune D."/>
            <person name="Ren Q."/>
            <person name="Smith R.K. Jr."/>
            <person name="Suarez C.E."/>
            <person name="White O."/>
            <person name="Wortman J.R."/>
            <person name="Knowles D.P. Jr."/>
            <person name="McElwain T.F."/>
            <person name="Nene V.M."/>
        </authorList>
    </citation>
    <scope>NUCLEOTIDE SEQUENCE [LARGE SCALE GENOMIC DNA]</scope>
    <source>
        <strain evidence="3">T2Bo</strain>
    </source>
</reference>
<dbReference type="STRING" id="5865.A7AWK6"/>
<protein>
    <submittedName>
        <fullName evidence="3">Endonuclease/exonuclease/phosphatase family domain containing protein</fullName>
    </submittedName>
</protein>
<dbReference type="InterPro" id="IPR036691">
    <property type="entry name" value="Endo/exonu/phosph_ase_sf"/>
</dbReference>
<dbReference type="InterPro" id="IPR005135">
    <property type="entry name" value="Endo/exonuclease/phosphatase"/>
</dbReference>
<keyword evidence="3" id="KW-0540">Nuclease</keyword>
<dbReference type="VEuPathDB" id="PiroplasmaDB:BBOV_I003520"/>